<name>A0A850PSB1_9MYCO</name>
<proteinExistence type="predicted"/>
<dbReference type="EMBL" id="JABFYL010000039">
    <property type="protein sequence ID" value="NVN51697.1"/>
    <property type="molecule type" value="Genomic_DNA"/>
</dbReference>
<gene>
    <name evidence="1" type="ORF">HLY00_1685</name>
</gene>
<accession>A0A850PSB1</accession>
<dbReference type="RefSeq" id="WP_178359975.1">
    <property type="nucleotide sequence ID" value="NZ_JABFYL010000039.1"/>
</dbReference>
<reference evidence="1 2" key="1">
    <citation type="submission" date="2020-05" db="EMBL/GenBank/DDBJ databases">
        <title>Draft genome sequence of Mycobacterium hippocampi DL, isolated from European seabass, Dicentrarchus labrax, reared in fish farms.</title>
        <authorList>
            <person name="Stathopoulou P."/>
            <person name="Asimakis E."/>
            <person name="Tzokas K."/>
            <person name="Batargias C."/>
            <person name="Tsiamis G."/>
        </authorList>
    </citation>
    <scope>NUCLEOTIDE SEQUENCE [LARGE SCALE GENOMIC DNA]</scope>
    <source>
        <strain evidence="1 2">DL</strain>
    </source>
</reference>
<comment type="caution">
    <text evidence="1">The sequence shown here is derived from an EMBL/GenBank/DDBJ whole genome shotgun (WGS) entry which is preliminary data.</text>
</comment>
<protein>
    <submittedName>
        <fullName evidence="1">Uncharacterized protein</fullName>
    </submittedName>
</protein>
<organism evidence="1 2">
    <name type="scientific">Mycolicibacterium hippocampi</name>
    <dbReference type="NCBI Taxonomy" id="659824"/>
    <lineage>
        <taxon>Bacteria</taxon>
        <taxon>Bacillati</taxon>
        <taxon>Actinomycetota</taxon>
        <taxon>Actinomycetes</taxon>
        <taxon>Mycobacteriales</taxon>
        <taxon>Mycobacteriaceae</taxon>
        <taxon>Mycolicibacterium</taxon>
    </lineage>
</organism>
<dbReference type="AlphaFoldDB" id="A0A850PSB1"/>
<evidence type="ECO:0000313" key="2">
    <source>
        <dbReference type="Proteomes" id="UP000570517"/>
    </source>
</evidence>
<sequence>MIDPSDMSPARWQARHAGLKAHGVPDDDDRIIECLAALAWWRVRRVVDRERELLAPQHVDALADMLKHAHQAVTA</sequence>
<evidence type="ECO:0000313" key="1">
    <source>
        <dbReference type="EMBL" id="NVN51697.1"/>
    </source>
</evidence>
<keyword evidence="2" id="KW-1185">Reference proteome</keyword>
<dbReference type="Proteomes" id="UP000570517">
    <property type="component" value="Unassembled WGS sequence"/>
</dbReference>